<reference evidence="7" key="1">
    <citation type="submission" date="2016-02" db="EMBL/GenBank/DDBJ databases">
        <authorList>
            <person name="Rodrigo-Torres Lidia"/>
            <person name="Arahal R.David."/>
        </authorList>
    </citation>
    <scope>NUCLEOTIDE SEQUENCE [LARGE SCALE GENOMIC DNA]</scope>
    <source>
        <strain evidence="7">CECT 8713</strain>
    </source>
</reference>
<dbReference type="EC" id="2.7.7.65" evidence="2"/>
<dbReference type="GO" id="GO:1902201">
    <property type="term" value="P:negative regulation of bacterial-type flagellum-dependent cell motility"/>
    <property type="evidence" value="ECO:0007669"/>
    <property type="project" value="TreeGrafter"/>
</dbReference>
<feature type="domain" description="PAC" evidence="4">
    <location>
        <begin position="348"/>
        <end position="400"/>
    </location>
</feature>
<evidence type="ECO:0000256" key="3">
    <source>
        <dbReference type="ARBA" id="ARBA00034247"/>
    </source>
</evidence>
<dbReference type="NCBIfam" id="TIGR00229">
    <property type="entry name" value="sensory_box"/>
    <property type="match status" value="1"/>
</dbReference>
<dbReference type="AlphaFoldDB" id="A0A128EY63"/>
<dbReference type="InterPro" id="IPR000700">
    <property type="entry name" value="PAS-assoc_C"/>
</dbReference>
<dbReference type="InterPro" id="IPR000160">
    <property type="entry name" value="GGDEF_dom"/>
</dbReference>
<gene>
    <name evidence="6" type="primary">cph2_1</name>
    <name evidence="6" type="ORF">GMA8713_00866</name>
</gene>
<evidence type="ECO:0000259" key="5">
    <source>
        <dbReference type="PROSITE" id="PS50887"/>
    </source>
</evidence>
<dbReference type="PANTHER" id="PTHR45138:SF9">
    <property type="entry name" value="DIGUANYLATE CYCLASE DGCM-RELATED"/>
    <property type="match status" value="1"/>
</dbReference>
<organism evidence="6 7">
    <name type="scientific">Grimontia marina</name>
    <dbReference type="NCBI Taxonomy" id="646534"/>
    <lineage>
        <taxon>Bacteria</taxon>
        <taxon>Pseudomonadati</taxon>
        <taxon>Pseudomonadota</taxon>
        <taxon>Gammaproteobacteria</taxon>
        <taxon>Vibrionales</taxon>
        <taxon>Vibrionaceae</taxon>
        <taxon>Grimontia</taxon>
    </lineage>
</organism>
<evidence type="ECO:0000259" key="4">
    <source>
        <dbReference type="PROSITE" id="PS50113"/>
    </source>
</evidence>
<dbReference type="InterPro" id="IPR043128">
    <property type="entry name" value="Rev_trsase/Diguanyl_cyclase"/>
</dbReference>
<dbReference type="InterPro" id="IPR000014">
    <property type="entry name" value="PAS"/>
</dbReference>
<comment type="cofactor">
    <cofactor evidence="1">
        <name>Mg(2+)</name>
        <dbReference type="ChEBI" id="CHEBI:18420"/>
    </cofactor>
</comment>
<dbReference type="RefSeq" id="WP_062706106.1">
    <property type="nucleotide sequence ID" value="NZ_CAWRCI010000005.1"/>
</dbReference>
<dbReference type="CDD" id="cd01949">
    <property type="entry name" value="GGDEF"/>
    <property type="match status" value="1"/>
</dbReference>
<dbReference type="InterPro" id="IPR029787">
    <property type="entry name" value="Nucleotide_cyclase"/>
</dbReference>
<evidence type="ECO:0000313" key="7">
    <source>
        <dbReference type="Proteomes" id="UP000073601"/>
    </source>
</evidence>
<dbReference type="Proteomes" id="UP000073601">
    <property type="component" value="Unassembled WGS sequence"/>
</dbReference>
<dbReference type="Pfam" id="PF08448">
    <property type="entry name" value="PAS_4"/>
    <property type="match status" value="1"/>
</dbReference>
<dbReference type="GO" id="GO:0043709">
    <property type="term" value="P:cell adhesion involved in single-species biofilm formation"/>
    <property type="evidence" value="ECO:0007669"/>
    <property type="project" value="TreeGrafter"/>
</dbReference>
<dbReference type="OrthoDB" id="9812260at2"/>
<dbReference type="SUPFAM" id="SSF55785">
    <property type="entry name" value="PYP-like sensor domain (PAS domain)"/>
    <property type="match status" value="1"/>
</dbReference>
<dbReference type="Gene3D" id="3.30.70.270">
    <property type="match status" value="1"/>
</dbReference>
<dbReference type="EMBL" id="FIZY01000005">
    <property type="protein sequence ID" value="CZF79165.1"/>
    <property type="molecule type" value="Genomic_DNA"/>
</dbReference>
<dbReference type="GO" id="GO:0052621">
    <property type="term" value="F:diguanylate cyclase activity"/>
    <property type="evidence" value="ECO:0007669"/>
    <property type="project" value="UniProtKB-EC"/>
</dbReference>
<proteinExistence type="predicted"/>
<dbReference type="SMART" id="SM00091">
    <property type="entry name" value="PAS"/>
    <property type="match status" value="3"/>
</dbReference>
<dbReference type="InterPro" id="IPR013656">
    <property type="entry name" value="PAS_4"/>
</dbReference>
<sequence length="586" mass="66593">MIDWLPLAVLLLLVGFLTGMVWVSHRRVMSMKTWQLYLANLHSPKAIINHKNGRILYANRSFVRLFDVEVGRHQYKIRGEREQQTIDTLLASRRWPHPFVEMTSDFRALSDHCTPRHARFSGLPVWCGGQRIWIVSLEPKSDAVYSEPFADNDSQIFRSVINSLAELICFQDKDGRIVGSNLAYDRFWKGREQEGLIFSADENARGRRTQQSWTTNPNGDSCLLESNQTVLLDDENHAFGTLSISHDVTNWYMMRQSLEQEIEARQEVEQQLKKHSNLLTSIFKASVDPIGIYNKDYEFLGGNAAFAEAMGAQHDELEGENAEDLMEPEVLAQHRKIDVPVLESGDTVKYEDLVMKRDGSMVWYELTKTQFRDPTDDTIGVLVIARDVTERKATQQQLADAIMELEELSFVDGLTKVANRRSFDEQLVKMWQSHIREQEPLSLIFCDIDYFKPYNDNYGHQQGDEALRSVADVFQRVIRRPLDAVARYGGEEFAILLPNTTEEGAVVVAQNIAEELKVAALPHEFSKVADRLTLSQGIATLHPVSGQDYGDLVSLADRALYSAKHAGRNQVATSQSLKQVRLSSNA</sequence>
<dbReference type="InterPro" id="IPR035965">
    <property type="entry name" value="PAS-like_dom_sf"/>
</dbReference>
<dbReference type="SUPFAM" id="SSF55073">
    <property type="entry name" value="Nucleotide cyclase"/>
    <property type="match status" value="1"/>
</dbReference>
<dbReference type="SMART" id="SM00267">
    <property type="entry name" value="GGDEF"/>
    <property type="match status" value="1"/>
</dbReference>
<dbReference type="Pfam" id="PF00990">
    <property type="entry name" value="GGDEF"/>
    <property type="match status" value="1"/>
</dbReference>
<evidence type="ECO:0000313" key="6">
    <source>
        <dbReference type="EMBL" id="CZF79165.1"/>
    </source>
</evidence>
<dbReference type="FunFam" id="3.30.70.270:FF:000001">
    <property type="entry name" value="Diguanylate cyclase domain protein"/>
    <property type="match status" value="1"/>
</dbReference>
<accession>A0A128EY63</accession>
<keyword evidence="7" id="KW-1185">Reference proteome</keyword>
<dbReference type="InterPro" id="IPR050469">
    <property type="entry name" value="Diguanylate_Cyclase"/>
</dbReference>
<name>A0A128EY63_9GAMM</name>
<dbReference type="Gene3D" id="3.30.450.20">
    <property type="entry name" value="PAS domain"/>
    <property type="match status" value="1"/>
</dbReference>
<dbReference type="NCBIfam" id="TIGR00254">
    <property type="entry name" value="GGDEF"/>
    <property type="match status" value="1"/>
</dbReference>
<dbReference type="PROSITE" id="PS50113">
    <property type="entry name" value="PAC"/>
    <property type="match status" value="1"/>
</dbReference>
<dbReference type="CDD" id="cd00130">
    <property type="entry name" value="PAS"/>
    <property type="match status" value="1"/>
</dbReference>
<evidence type="ECO:0000256" key="2">
    <source>
        <dbReference type="ARBA" id="ARBA00012528"/>
    </source>
</evidence>
<dbReference type="PROSITE" id="PS50887">
    <property type="entry name" value="GGDEF"/>
    <property type="match status" value="1"/>
</dbReference>
<dbReference type="PANTHER" id="PTHR45138">
    <property type="entry name" value="REGULATORY COMPONENTS OF SENSORY TRANSDUCTION SYSTEM"/>
    <property type="match status" value="1"/>
</dbReference>
<dbReference type="GO" id="GO:0005886">
    <property type="term" value="C:plasma membrane"/>
    <property type="evidence" value="ECO:0007669"/>
    <property type="project" value="TreeGrafter"/>
</dbReference>
<comment type="catalytic activity">
    <reaction evidence="3">
        <text>2 GTP = 3',3'-c-di-GMP + 2 diphosphate</text>
        <dbReference type="Rhea" id="RHEA:24898"/>
        <dbReference type="ChEBI" id="CHEBI:33019"/>
        <dbReference type="ChEBI" id="CHEBI:37565"/>
        <dbReference type="ChEBI" id="CHEBI:58805"/>
        <dbReference type="EC" id="2.7.7.65"/>
    </reaction>
</comment>
<evidence type="ECO:0000256" key="1">
    <source>
        <dbReference type="ARBA" id="ARBA00001946"/>
    </source>
</evidence>
<protein>
    <recommendedName>
        <fullName evidence="2">diguanylate cyclase</fullName>
        <ecNumber evidence="2">2.7.7.65</ecNumber>
    </recommendedName>
</protein>
<feature type="domain" description="GGDEF" evidence="5">
    <location>
        <begin position="439"/>
        <end position="576"/>
    </location>
</feature>